<gene>
    <name evidence="3" type="ORF">EST54_25885</name>
</gene>
<evidence type="ECO:0000313" key="3">
    <source>
        <dbReference type="EMBL" id="RXS62043.1"/>
    </source>
</evidence>
<dbReference type="AlphaFoldDB" id="A0A4Q1QUI2"/>
<dbReference type="GO" id="GO:0016787">
    <property type="term" value="F:hydrolase activity"/>
    <property type="evidence" value="ECO:0007669"/>
    <property type="project" value="UniProtKB-KW"/>
</dbReference>
<sequence>MASLERHFAVGIAGLAGASLLTGAVTRSTGKRERARRYLLHERPDGSLVEVDVHIPPQAQRAVLLDNGMGAPHEYWDWLCGALPADMGYVRFNRPGYGLSTPDTTYGLEPHFELLQELRDTYIADLPVVLAGHSLGGYFVAAYAALHPDAAKGVTQVVMIDATEVVSLRHSRRTDVDRWSHQRMLMEQVFAATGLSVFRPAMNTNQQYRPEINRSFTAFLAHPRTWAKAHREYRDAMTYPELTELDCPLTVVTAENNVGDNTLHAGIQARLAVISDRARHHFVDGSDHESILAVRPHAAEVAKLIAGEPPSESLGQSWQPSTTGSRIAEGAVEREEELA</sequence>
<evidence type="ECO:0000256" key="1">
    <source>
        <dbReference type="SAM" id="MobiDB-lite"/>
    </source>
</evidence>
<evidence type="ECO:0000313" key="4">
    <source>
        <dbReference type="Proteomes" id="UP000289482"/>
    </source>
</evidence>
<reference evidence="3 4" key="1">
    <citation type="submission" date="2019-01" db="EMBL/GenBank/DDBJ databases">
        <title>Draft genome sequences of the type strain Streptomyces sioyaensis DSM 40032 and its novel strain, TM32, a thermotolerant antibiotics-producing actinobacterium.</title>
        <authorList>
            <person name="Nakaew N."/>
            <person name="Lumyong S."/>
            <person name="Sloan W.T."/>
            <person name="Sungthong R."/>
        </authorList>
    </citation>
    <scope>NUCLEOTIDE SEQUENCE [LARGE SCALE GENOMIC DNA]</scope>
    <source>
        <strain evidence="3 4">DSM 40032</strain>
    </source>
</reference>
<dbReference type="Gene3D" id="3.40.50.1820">
    <property type="entry name" value="alpha/beta hydrolase"/>
    <property type="match status" value="1"/>
</dbReference>
<proteinExistence type="predicted"/>
<dbReference type="Proteomes" id="UP000289482">
    <property type="component" value="Unassembled WGS sequence"/>
</dbReference>
<dbReference type="EMBL" id="SDIF01000097">
    <property type="protein sequence ID" value="RXS62043.1"/>
    <property type="molecule type" value="Genomic_DNA"/>
</dbReference>
<dbReference type="Pfam" id="PF12697">
    <property type="entry name" value="Abhydrolase_6"/>
    <property type="match status" value="1"/>
</dbReference>
<name>A0A4Q1QUI2_9ACTN</name>
<dbReference type="PANTHER" id="PTHR42886:SF29">
    <property type="entry name" value="PUMMELIG, ISOFORM A"/>
    <property type="match status" value="1"/>
</dbReference>
<protein>
    <submittedName>
        <fullName evidence="3">Alpha/beta hydrolase</fullName>
    </submittedName>
</protein>
<dbReference type="InterPro" id="IPR029058">
    <property type="entry name" value="AB_hydrolase_fold"/>
</dbReference>
<organism evidence="3 4">
    <name type="scientific">Streptomyces sioyaensis</name>
    <dbReference type="NCBI Taxonomy" id="67364"/>
    <lineage>
        <taxon>Bacteria</taxon>
        <taxon>Bacillati</taxon>
        <taxon>Actinomycetota</taxon>
        <taxon>Actinomycetes</taxon>
        <taxon>Kitasatosporales</taxon>
        <taxon>Streptomycetaceae</taxon>
        <taxon>Streptomyces</taxon>
    </lineage>
</organism>
<comment type="caution">
    <text evidence="3">The sequence shown here is derived from an EMBL/GenBank/DDBJ whole genome shotgun (WGS) entry which is preliminary data.</text>
</comment>
<feature type="domain" description="AB hydrolase-1" evidence="2">
    <location>
        <begin position="64"/>
        <end position="302"/>
    </location>
</feature>
<dbReference type="InterPro" id="IPR000073">
    <property type="entry name" value="AB_hydrolase_1"/>
</dbReference>
<dbReference type="PANTHER" id="PTHR42886">
    <property type="entry name" value="RE40534P-RELATED"/>
    <property type="match status" value="1"/>
</dbReference>
<keyword evidence="3" id="KW-0378">Hydrolase</keyword>
<keyword evidence="4" id="KW-1185">Reference proteome</keyword>
<evidence type="ECO:0000259" key="2">
    <source>
        <dbReference type="Pfam" id="PF12697"/>
    </source>
</evidence>
<dbReference type="SUPFAM" id="SSF53474">
    <property type="entry name" value="alpha/beta-Hydrolases"/>
    <property type="match status" value="1"/>
</dbReference>
<feature type="compositionally biased region" description="Polar residues" evidence="1">
    <location>
        <begin position="313"/>
        <end position="325"/>
    </location>
</feature>
<feature type="region of interest" description="Disordered" evidence="1">
    <location>
        <begin position="307"/>
        <end position="339"/>
    </location>
</feature>
<accession>A0A4Q1QUI2</accession>